<evidence type="ECO:0000313" key="1">
    <source>
        <dbReference type="EMBL" id="GAA1658274.1"/>
    </source>
</evidence>
<dbReference type="Proteomes" id="UP001501319">
    <property type="component" value="Unassembled WGS sequence"/>
</dbReference>
<gene>
    <name evidence="1" type="ORF">GCM10009744_59380</name>
</gene>
<name>A0ABN2FT93_9ACTN</name>
<accession>A0ABN2FT93</accession>
<reference evidence="1 2" key="1">
    <citation type="journal article" date="2019" name="Int. J. Syst. Evol. Microbiol.">
        <title>The Global Catalogue of Microorganisms (GCM) 10K type strain sequencing project: providing services to taxonomists for standard genome sequencing and annotation.</title>
        <authorList>
            <consortium name="The Broad Institute Genomics Platform"/>
            <consortium name="The Broad Institute Genome Sequencing Center for Infectious Disease"/>
            <person name="Wu L."/>
            <person name="Ma J."/>
        </authorList>
    </citation>
    <scope>NUCLEOTIDE SEQUENCE [LARGE SCALE GENOMIC DNA]</scope>
    <source>
        <strain evidence="1 2">JCM 14306</strain>
    </source>
</reference>
<evidence type="ECO:0000313" key="2">
    <source>
        <dbReference type="Proteomes" id="UP001501319"/>
    </source>
</evidence>
<dbReference type="EMBL" id="BAAANE010000011">
    <property type="protein sequence ID" value="GAA1658274.1"/>
    <property type="molecule type" value="Genomic_DNA"/>
</dbReference>
<keyword evidence="2" id="KW-1185">Reference proteome</keyword>
<organism evidence="1 2">
    <name type="scientific">Kribbella alba</name>
    <dbReference type="NCBI Taxonomy" id="190197"/>
    <lineage>
        <taxon>Bacteria</taxon>
        <taxon>Bacillati</taxon>
        <taxon>Actinomycetota</taxon>
        <taxon>Actinomycetes</taxon>
        <taxon>Propionibacteriales</taxon>
        <taxon>Kribbellaceae</taxon>
        <taxon>Kribbella</taxon>
    </lineage>
</organism>
<protein>
    <recommendedName>
        <fullName evidence="3">Resolvase/invertase-type recombinase catalytic domain-containing protein</fullName>
    </recommendedName>
</protein>
<sequence>MGDSELAAMRRRIVECSQADGGELAAIYIERVETSPFAWRALLEKLADSSGLNVVIVPGLHHLASIGHPADVRNILLGFGADVLVAAQGDRVGRAATQAKPPPMS</sequence>
<proteinExistence type="predicted"/>
<comment type="caution">
    <text evidence="1">The sequence shown here is derived from an EMBL/GenBank/DDBJ whole genome shotgun (WGS) entry which is preliminary data.</text>
</comment>
<evidence type="ECO:0008006" key="3">
    <source>
        <dbReference type="Google" id="ProtNLM"/>
    </source>
</evidence>